<evidence type="ECO:0000313" key="1">
    <source>
        <dbReference type="EMBL" id="KAF5814606.1"/>
    </source>
</evidence>
<name>A0A251V774_HELAN</name>
<accession>A0A251V774</accession>
<sequence>MSYGCDEFIRMTVNWMLMLTWHGRHVQFHQTYRGMQAGQFQRPMAAMPEIEDEGNHRFVIFIHMATIRCKGTYYKHLQDGKEDSSRMCLMVGTLFATLFHRVFANNQCYFVVMENKHKVQRVL</sequence>
<reference evidence="1 3" key="1">
    <citation type="journal article" date="2017" name="Nature">
        <title>The sunflower genome provides insights into oil metabolism, flowering and Asterid evolution.</title>
        <authorList>
            <person name="Badouin H."/>
            <person name="Gouzy J."/>
            <person name="Grassa C.J."/>
            <person name="Murat F."/>
            <person name="Staton S.E."/>
            <person name="Cottret L."/>
            <person name="Lelandais-Briere C."/>
            <person name="Owens G.L."/>
            <person name="Carrere S."/>
            <person name="Mayjonade B."/>
            <person name="Legrand L."/>
            <person name="Gill N."/>
            <person name="Kane N.C."/>
            <person name="Bowers J.E."/>
            <person name="Hubner S."/>
            <person name="Bellec A."/>
            <person name="Berard A."/>
            <person name="Berges H."/>
            <person name="Blanchet N."/>
            <person name="Boniface M.C."/>
            <person name="Brunel D."/>
            <person name="Catrice O."/>
            <person name="Chaidir N."/>
            <person name="Claudel C."/>
            <person name="Donnadieu C."/>
            <person name="Faraut T."/>
            <person name="Fievet G."/>
            <person name="Helmstetter N."/>
            <person name="King M."/>
            <person name="Knapp S.J."/>
            <person name="Lai Z."/>
            <person name="Le Paslier M.C."/>
            <person name="Lippi Y."/>
            <person name="Lorenzon L."/>
            <person name="Mandel J.R."/>
            <person name="Marage G."/>
            <person name="Marchand G."/>
            <person name="Marquand E."/>
            <person name="Bret-Mestries E."/>
            <person name="Morien E."/>
            <person name="Nambeesan S."/>
            <person name="Nguyen T."/>
            <person name="Pegot-Espagnet P."/>
            <person name="Pouilly N."/>
            <person name="Raftis F."/>
            <person name="Sallet E."/>
            <person name="Schiex T."/>
            <person name="Thomas J."/>
            <person name="Vandecasteele C."/>
            <person name="Vares D."/>
            <person name="Vear F."/>
            <person name="Vautrin S."/>
            <person name="Crespi M."/>
            <person name="Mangin B."/>
            <person name="Burke J.M."/>
            <person name="Salse J."/>
            <person name="Munos S."/>
            <person name="Vincourt P."/>
            <person name="Rieseberg L.H."/>
            <person name="Langlade N.B."/>
        </authorList>
    </citation>
    <scope>NUCLEOTIDE SEQUENCE [LARGE SCALE GENOMIC DNA]</scope>
    <source>
        <strain evidence="3">cv. SF193</strain>
        <tissue evidence="1">Leaves</tissue>
    </source>
</reference>
<dbReference type="AlphaFoldDB" id="A0A251V774"/>
<evidence type="ECO:0000313" key="3">
    <source>
        <dbReference type="Proteomes" id="UP000215914"/>
    </source>
</evidence>
<evidence type="ECO:0000313" key="2">
    <source>
        <dbReference type="EMBL" id="OTG31450.1"/>
    </source>
</evidence>
<reference evidence="2" key="2">
    <citation type="submission" date="2017-02" db="EMBL/GenBank/DDBJ databases">
        <title>Sunflower complete genome.</title>
        <authorList>
            <person name="Langlade N."/>
            <person name="Munos S."/>
        </authorList>
    </citation>
    <scope>NUCLEOTIDE SEQUENCE [LARGE SCALE GENOMIC DNA]</scope>
    <source>
        <tissue evidence="2">Leaves</tissue>
    </source>
</reference>
<proteinExistence type="predicted"/>
<organism evidence="2 3">
    <name type="scientific">Helianthus annuus</name>
    <name type="common">Common sunflower</name>
    <dbReference type="NCBI Taxonomy" id="4232"/>
    <lineage>
        <taxon>Eukaryota</taxon>
        <taxon>Viridiplantae</taxon>
        <taxon>Streptophyta</taxon>
        <taxon>Embryophyta</taxon>
        <taxon>Tracheophyta</taxon>
        <taxon>Spermatophyta</taxon>
        <taxon>Magnoliopsida</taxon>
        <taxon>eudicotyledons</taxon>
        <taxon>Gunneridae</taxon>
        <taxon>Pentapetalae</taxon>
        <taxon>asterids</taxon>
        <taxon>campanulids</taxon>
        <taxon>Asterales</taxon>
        <taxon>Asteraceae</taxon>
        <taxon>Asteroideae</taxon>
        <taxon>Heliantheae alliance</taxon>
        <taxon>Heliantheae</taxon>
        <taxon>Helianthus</taxon>
    </lineage>
</organism>
<keyword evidence="3" id="KW-1185">Reference proteome</keyword>
<protein>
    <submittedName>
        <fullName evidence="2">Uncharacterized protein</fullName>
    </submittedName>
</protein>
<dbReference type="InParanoid" id="A0A251V774"/>
<dbReference type="Proteomes" id="UP000215914">
    <property type="component" value="Chromosome 3"/>
</dbReference>
<reference evidence="1" key="3">
    <citation type="submission" date="2020-06" db="EMBL/GenBank/DDBJ databases">
        <title>Helianthus annuus Genome sequencing and assembly Release 2.</title>
        <authorList>
            <person name="Gouzy J."/>
            <person name="Langlade N."/>
            <person name="Munos S."/>
        </authorList>
    </citation>
    <scope>NUCLEOTIDE SEQUENCE</scope>
    <source>
        <tissue evidence="1">Leaves</tissue>
    </source>
</reference>
<dbReference type="EMBL" id="MNCJ02000318">
    <property type="protein sequence ID" value="KAF5814606.1"/>
    <property type="molecule type" value="Genomic_DNA"/>
</dbReference>
<dbReference type="EMBL" id="CM007892">
    <property type="protein sequence ID" value="OTG31450.1"/>
    <property type="molecule type" value="Genomic_DNA"/>
</dbReference>
<dbReference type="Gramene" id="mRNA:HanXRQr2_Chr03g0112961">
    <property type="protein sequence ID" value="mRNA:HanXRQr2_Chr03g0112961"/>
    <property type="gene ID" value="HanXRQr2_Chr03g0112961"/>
</dbReference>
<gene>
    <name evidence="2" type="ORF">HannXRQ_Chr03g0075761</name>
    <name evidence="1" type="ORF">HanXRQr2_Chr03g0112961</name>
</gene>